<evidence type="ECO:0000256" key="3">
    <source>
        <dbReference type="ARBA" id="ARBA00022771"/>
    </source>
</evidence>
<evidence type="ECO:0000256" key="1">
    <source>
        <dbReference type="ARBA" id="ARBA00004123"/>
    </source>
</evidence>
<sequence length="561" mass="63269">MASDEQFSLCWNNFHANMSAGFHGLLSRGDLVDVTLAAEGRLLQAHKLVLSVCSPYFQEMFKMNPTQHPIVFLKDVSHSALRDLLQFMYQGEVNVKQEELASFISTAEQLQVKGLTGNQNEESSTPSKPKPTSRPGPRSSQQRQSVMTKLETDLDSKPSSTPVAVKRPNRPSIASNNSSSSQSGPAKRKCVDPLEAGPSGSAKDEFVTIPDEDENNAVAPKMEPEFVNESMWDDDEDGTNNDETNYGEDDSNMEMTGFDGSATGDVNISGGEGGAVGDAQDKSELSTVIFQEEGAFDDKEVTFIKLRTGIELLQYNGYRYRKAYKAKSGTRWVCSVDKNCNSFLYVNDDSKIMMTCEQHDHPQSESLEADENDAQKATSLEESSTVMTEEEEGFDDNEVLFIKSRKGKDMLQYNGFRYRKAYKAKSGTRWVCSLDKNCNSFLYLNDEFKIVMACEQHDHPEPHRFEDIDSEQNDTALVITSRKGKEMLLFRQYTYRKQYIKGDRTRWVCSTIKNCRACVFTDTSNYITSAYEEHCHEPPKYYLKPQNVIEALREPLIIEAD</sequence>
<dbReference type="SMART" id="SM00225">
    <property type="entry name" value="BTB"/>
    <property type="match status" value="1"/>
</dbReference>
<feature type="region of interest" description="Disordered" evidence="6">
    <location>
        <begin position="358"/>
        <end position="381"/>
    </location>
</feature>
<feature type="compositionally biased region" description="Low complexity" evidence="6">
    <location>
        <begin position="170"/>
        <end position="185"/>
    </location>
</feature>
<dbReference type="InterPro" id="IPR000210">
    <property type="entry name" value="BTB/POZ_dom"/>
</dbReference>
<dbReference type="Gene3D" id="2.20.25.240">
    <property type="match status" value="3"/>
</dbReference>
<keyword evidence="4" id="KW-0862">Zinc</keyword>
<proteinExistence type="predicted"/>
<dbReference type="AlphaFoldDB" id="A0A6J2J9H9"/>
<dbReference type="RefSeq" id="XP_028026100.1">
    <property type="nucleotide sequence ID" value="XM_028170299.1"/>
</dbReference>
<dbReference type="InterPro" id="IPR011333">
    <property type="entry name" value="SKP1/BTB/POZ_sf"/>
</dbReference>
<dbReference type="GO" id="GO:0005634">
    <property type="term" value="C:nucleus"/>
    <property type="evidence" value="ECO:0007669"/>
    <property type="project" value="UniProtKB-SubCell"/>
</dbReference>
<dbReference type="Pfam" id="PF04500">
    <property type="entry name" value="FLYWCH"/>
    <property type="match status" value="3"/>
</dbReference>
<evidence type="ECO:0000256" key="2">
    <source>
        <dbReference type="ARBA" id="ARBA00022723"/>
    </source>
</evidence>
<keyword evidence="5" id="KW-0539">Nucleus</keyword>
<keyword evidence="8" id="KW-1185">Reference proteome</keyword>
<evidence type="ECO:0000256" key="4">
    <source>
        <dbReference type="ARBA" id="ARBA00022833"/>
    </source>
</evidence>
<dbReference type="PROSITE" id="PS50097">
    <property type="entry name" value="BTB"/>
    <property type="match status" value="1"/>
</dbReference>
<protein>
    <submittedName>
        <fullName evidence="9">Uncharacterized protein LOC114239880 isoform X3</fullName>
    </submittedName>
</protein>
<dbReference type="GO" id="GO:0006357">
    <property type="term" value="P:regulation of transcription by RNA polymerase II"/>
    <property type="evidence" value="ECO:0007669"/>
    <property type="project" value="TreeGrafter"/>
</dbReference>
<dbReference type="PANTHER" id="PTHR23110">
    <property type="entry name" value="BTB DOMAIN TRANSCRIPTION FACTOR"/>
    <property type="match status" value="1"/>
</dbReference>
<dbReference type="GO" id="GO:0008270">
    <property type="term" value="F:zinc ion binding"/>
    <property type="evidence" value="ECO:0007669"/>
    <property type="project" value="UniProtKB-KW"/>
</dbReference>
<evidence type="ECO:0000256" key="6">
    <source>
        <dbReference type="SAM" id="MobiDB-lite"/>
    </source>
</evidence>
<feature type="compositionally biased region" description="Acidic residues" evidence="6">
    <location>
        <begin position="231"/>
        <end position="251"/>
    </location>
</feature>
<dbReference type="FunFam" id="3.30.710.10:FF:000036">
    <property type="entry name" value="Mod(Mdg4), isoform H"/>
    <property type="match status" value="1"/>
</dbReference>
<keyword evidence="2" id="KW-0479">Metal-binding</keyword>
<organism evidence="8 9">
    <name type="scientific">Bombyx mandarina</name>
    <name type="common">Wild silk moth</name>
    <name type="synonym">Wild silkworm</name>
    <dbReference type="NCBI Taxonomy" id="7092"/>
    <lineage>
        <taxon>Eukaryota</taxon>
        <taxon>Metazoa</taxon>
        <taxon>Ecdysozoa</taxon>
        <taxon>Arthropoda</taxon>
        <taxon>Hexapoda</taxon>
        <taxon>Insecta</taxon>
        <taxon>Pterygota</taxon>
        <taxon>Neoptera</taxon>
        <taxon>Endopterygota</taxon>
        <taxon>Lepidoptera</taxon>
        <taxon>Glossata</taxon>
        <taxon>Ditrysia</taxon>
        <taxon>Bombycoidea</taxon>
        <taxon>Bombycidae</taxon>
        <taxon>Bombycinae</taxon>
        <taxon>Bombyx</taxon>
    </lineage>
</organism>
<dbReference type="InterPro" id="IPR051095">
    <property type="entry name" value="Dros_DevTransReg"/>
</dbReference>
<feature type="region of interest" description="Disordered" evidence="6">
    <location>
        <begin position="114"/>
        <end position="251"/>
    </location>
</feature>
<gene>
    <name evidence="9" type="primary">LOC114239880</name>
</gene>
<evidence type="ECO:0000256" key="5">
    <source>
        <dbReference type="ARBA" id="ARBA00023242"/>
    </source>
</evidence>
<comment type="subcellular location">
    <subcellularLocation>
        <location evidence="1">Nucleus</location>
    </subcellularLocation>
</comment>
<dbReference type="PANTHER" id="PTHR23110:SF92">
    <property type="entry name" value="MODIFIER OF MDG4"/>
    <property type="match status" value="1"/>
</dbReference>
<feature type="domain" description="BTB" evidence="7">
    <location>
        <begin position="32"/>
        <end position="97"/>
    </location>
</feature>
<name>A0A6J2J9H9_BOMMA</name>
<keyword evidence="3" id="KW-0863">Zinc-finger</keyword>
<dbReference type="Gene3D" id="3.30.710.10">
    <property type="entry name" value="Potassium Channel Kv1.1, Chain A"/>
    <property type="match status" value="1"/>
</dbReference>
<dbReference type="Proteomes" id="UP000504629">
    <property type="component" value="Unplaced"/>
</dbReference>
<evidence type="ECO:0000313" key="8">
    <source>
        <dbReference type="Proteomes" id="UP000504629"/>
    </source>
</evidence>
<dbReference type="CDD" id="cd18315">
    <property type="entry name" value="BTB_POZ_BAB-like"/>
    <property type="match status" value="1"/>
</dbReference>
<dbReference type="GeneID" id="114239880"/>
<evidence type="ECO:0000313" key="9">
    <source>
        <dbReference type="RefSeq" id="XP_028026100.1"/>
    </source>
</evidence>
<evidence type="ECO:0000259" key="7">
    <source>
        <dbReference type="PROSITE" id="PS50097"/>
    </source>
</evidence>
<dbReference type="OrthoDB" id="19132at2759"/>
<reference evidence="9" key="1">
    <citation type="submission" date="2025-08" db="UniProtKB">
        <authorList>
            <consortium name="RefSeq"/>
        </authorList>
    </citation>
    <scope>IDENTIFICATION</scope>
    <source>
        <tissue evidence="9">Silk gland</tissue>
    </source>
</reference>
<accession>A0A6J2J9H9</accession>
<dbReference type="SUPFAM" id="SSF54695">
    <property type="entry name" value="POZ domain"/>
    <property type="match status" value="1"/>
</dbReference>
<dbReference type="InterPro" id="IPR007588">
    <property type="entry name" value="Znf_FLYWCH"/>
</dbReference>
<dbReference type="Pfam" id="PF00651">
    <property type="entry name" value="BTB"/>
    <property type="match status" value="1"/>
</dbReference>